<sequence length="202" mass="22579">METQIKFETADQGEETARADLYGLLATLMYAPPSKDLLQVLSSAETNGEGVLGEAWTHFIETARKSDAESVRDEYEQLFVGTGKPEVLLYGSYYLSGFLMEKPLAALRTDLQNLGLERAEHIVESEDHIASLCEVMRYLIASDDILQANLATQKQFFATHMQSWVGTMCDAIIAHPQASFYASLAQLAKVFFDVEMQSFDME</sequence>
<dbReference type="Pfam" id="PF02613">
    <property type="entry name" value="Nitrate_red_del"/>
    <property type="match status" value="1"/>
</dbReference>
<dbReference type="Gene3D" id="1.10.3480.10">
    <property type="entry name" value="TorD-like"/>
    <property type="match status" value="1"/>
</dbReference>
<dbReference type="Proteomes" id="UP000637632">
    <property type="component" value="Unassembled WGS sequence"/>
</dbReference>
<reference evidence="2 3" key="1">
    <citation type="submission" date="2020-08" db="EMBL/GenBank/DDBJ databases">
        <title>Novel species isolated from subtropical streams in China.</title>
        <authorList>
            <person name="Lu H."/>
        </authorList>
    </citation>
    <scope>NUCLEOTIDE SEQUENCE [LARGE SCALE GENOMIC DNA]</scope>
    <source>
        <strain evidence="2 3">CCTCC AB 2015119</strain>
    </source>
</reference>
<dbReference type="EMBL" id="JACOFT010000004">
    <property type="protein sequence ID" value="MBC3812382.1"/>
    <property type="molecule type" value="Genomic_DNA"/>
</dbReference>
<keyword evidence="3" id="KW-1185">Reference proteome</keyword>
<dbReference type="InterPro" id="IPR050289">
    <property type="entry name" value="TorD/DmsD_chaperones"/>
</dbReference>
<gene>
    <name evidence="2" type="ORF">H8K26_13110</name>
</gene>
<dbReference type="RefSeq" id="WP_190480083.1">
    <property type="nucleotide sequence ID" value="NZ_JACOFT010000004.1"/>
</dbReference>
<proteinExistence type="predicted"/>
<dbReference type="PANTHER" id="PTHR34227">
    <property type="entry name" value="CHAPERONE PROTEIN YCDY"/>
    <property type="match status" value="1"/>
</dbReference>
<keyword evidence="1" id="KW-0143">Chaperone</keyword>
<accession>A0ABR6XHX8</accession>
<name>A0ABR6XHX8_9BURK</name>
<evidence type="ECO:0000313" key="3">
    <source>
        <dbReference type="Proteomes" id="UP000637632"/>
    </source>
</evidence>
<protein>
    <submittedName>
        <fullName evidence="2">Molecular chaperone TorD family protein</fullName>
    </submittedName>
</protein>
<dbReference type="InterPro" id="IPR020945">
    <property type="entry name" value="DMSO/NO3_reduct_chaperone"/>
</dbReference>
<dbReference type="SUPFAM" id="SSF89155">
    <property type="entry name" value="TorD-like"/>
    <property type="match status" value="1"/>
</dbReference>
<evidence type="ECO:0000256" key="1">
    <source>
        <dbReference type="ARBA" id="ARBA00023186"/>
    </source>
</evidence>
<dbReference type="PANTHER" id="PTHR34227:SF1">
    <property type="entry name" value="DIMETHYL SULFOXIDE REDUCTASE CHAPERONE-RELATED"/>
    <property type="match status" value="1"/>
</dbReference>
<dbReference type="InterPro" id="IPR036411">
    <property type="entry name" value="TorD-like_sf"/>
</dbReference>
<evidence type="ECO:0000313" key="2">
    <source>
        <dbReference type="EMBL" id="MBC3812382.1"/>
    </source>
</evidence>
<organism evidence="2 3">
    <name type="scientific">Undibacterium aquatile</name>
    <dbReference type="NCBI Taxonomy" id="1537398"/>
    <lineage>
        <taxon>Bacteria</taxon>
        <taxon>Pseudomonadati</taxon>
        <taxon>Pseudomonadota</taxon>
        <taxon>Betaproteobacteria</taxon>
        <taxon>Burkholderiales</taxon>
        <taxon>Oxalobacteraceae</taxon>
        <taxon>Undibacterium</taxon>
    </lineage>
</organism>
<comment type="caution">
    <text evidence="2">The sequence shown here is derived from an EMBL/GenBank/DDBJ whole genome shotgun (WGS) entry which is preliminary data.</text>
</comment>